<dbReference type="GO" id="GO:0016020">
    <property type="term" value="C:membrane"/>
    <property type="evidence" value="ECO:0007669"/>
    <property type="project" value="UniProtKB-SubCell"/>
</dbReference>
<keyword evidence="4 6" id="KW-0472">Membrane</keyword>
<feature type="compositionally biased region" description="Polar residues" evidence="5">
    <location>
        <begin position="162"/>
        <end position="173"/>
    </location>
</feature>
<evidence type="ECO:0000256" key="6">
    <source>
        <dbReference type="SAM" id="Phobius"/>
    </source>
</evidence>
<reference evidence="8" key="1">
    <citation type="submission" date="2023-03" db="EMBL/GenBank/DDBJ databases">
        <title>Massive genome expansion in bonnet fungi (Mycena s.s.) driven by repeated elements and novel gene families across ecological guilds.</title>
        <authorList>
            <consortium name="Lawrence Berkeley National Laboratory"/>
            <person name="Harder C.B."/>
            <person name="Miyauchi S."/>
            <person name="Viragh M."/>
            <person name="Kuo A."/>
            <person name="Thoen E."/>
            <person name="Andreopoulos B."/>
            <person name="Lu D."/>
            <person name="Skrede I."/>
            <person name="Drula E."/>
            <person name="Henrissat B."/>
            <person name="Morin E."/>
            <person name="Kohler A."/>
            <person name="Barry K."/>
            <person name="LaButti K."/>
            <person name="Morin E."/>
            <person name="Salamov A."/>
            <person name="Lipzen A."/>
            <person name="Mereny Z."/>
            <person name="Hegedus B."/>
            <person name="Baldrian P."/>
            <person name="Stursova M."/>
            <person name="Weitz H."/>
            <person name="Taylor A."/>
            <person name="Grigoriev I.V."/>
            <person name="Nagy L.G."/>
            <person name="Martin F."/>
            <person name="Kauserud H."/>
        </authorList>
    </citation>
    <scope>NUCLEOTIDE SEQUENCE</scope>
    <source>
        <strain evidence="8">CBHHK200</strain>
    </source>
</reference>
<evidence type="ECO:0000256" key="5">
    <source>
        <dbReference type="SAM" id="MobiDB-lite"/>
    </source>
</evidence>
<evidence type="ECO:0000313" key="9">
    <source>
        <dbReference type="Proteomes" id="UP001218188"/>
    </source>
</evidence>
<evidence type="ECO:0000313" key="8">
    <source>
        <dbReference type="EMBL" id="KAJ7018238.1"/>
    </source>
</evidence>
<dbReference type="Proteomes" id="UP001218188">
    <property type="component" value="Unassembled WGS sequence"/>
</dbReference>
<comment type="subcellular location">
    <subcellularLocation>
        <location evidence="1">Membrane</location>
        <topology evidence="1">Multi-pass membrane protein</topology>
    </subcellularLocation>
</comment>
<organism evidence="8 9">
    <name type="scientific">Mycena alexandri</name>
    <dbReference type="NCBI Taxonomy" id="1745969"/>
    <lineage>
        <taxon>Eukaryota</taxon>
        <taxon>Fungi</taxon>
        <taxon>Dikarya</taxon>
        <taxon>Basidiomycota</taxon>
        <taxon>Agaricomycotina</taxon>
        <taxon>Agaricomycetes</taxon>
        <taxon>Agaricomycetidae</taxon>
        <taxon>Agaricales</taxon>
        <taxon>Marasmiineae</taxon>
        <taxon>Mycenaceae</taxon>
        <taxon>Mycena</taxon>
    </lineage>
</organism>
<evidence type="ECO:0000256" key="1">
    <source>
        <dbReference type="ARBA" id="ARBA00004141"/>
    </source>
</evidence>
<protein>
    <recommendedName>
        <fullName evidence="7">TLC domain-containing protein</fullName>
    </recommendedName>
</protein>
<keyword evidence="2 6" id="KW-0812">Transmembrane</keyword>
<proteinExistence type="predicted"/>
<feature type="domain" description="TLC" evidence="7">
    <location>
        <begin position="25"/>
        <end position="74"/>
    </location>
</feature>
<keyword evidence="9" id="KW-1185">Reference proteome</keyword>
<gene>
    <name evidence="8" type="ORF">C8F04DRAFT_1277920</name>
</gene>
<feature type="region of interest" description="Disordered" evidence="5">
    <location>
        <begin position="145"/>
        <end position="173"/>
    </location>
</feature>
<dbReference type="EMBL" id="JARJCM010000348">
    <property type="protein sequence ID" value="KAJ7018238.1"/>
    <property type="molecule type" value="Genomic_DNA"/>
</dbReference>
<accession>A0AAD6RZI2</accession>
<evidence type="ECO:0000256" key="4">
    <source>
        <dbReference type="ARBA" id="ARBA00023136"/>
    </source>
</evidence>
<dbReference type="Pfam" id="PF03798">
    <property type="entry name" value="TRAM_LAG1_CLN8"/>
    <property type="match status" value="1"/>
</dbReference>
<comment type="caution">
    <text evidence="8">The sequence shown here is derived from an EMBL/GenBank/DDBJ whole genome shotgun (WGS) entry which is preliminary data.</text>
</comment>
<sequence>MHVRRFALCTLDLLPPILLPVLLLGLEKRRSDYWEYMVHDVVTVWMVSWSYLMNVTLLGTAVFSMDVPDLLLASNEERGYVEGTVHYPTRTVTIPARIMWRSAVLPAQIFGSRDLDLRLALRRVTGTALSCPTFSWTGKALNPSVKTHSGGVSEHTHPECLTTLTPSASRHST</sequence>
<dbReference type="AlphaFoldDB" id="A0AAD6RZI2"/>
<evidence type="ECO:0000259" key="7">
    <source>
        <dbReference type="Pfam" id="PF03798"/>
    </source>
</evidence>
<evidence type="ECO:0000256" key="3">
    <source>
        <dbReference type="ARBA" id="ARBA00022989"/>
    </source>
</evidence>
<feature type="transmembrane region" description="Helical" evidence="6">
    <location>
        <begin position="7"/>
        <end position="26"/>
    </location>
</feature>
<feature type="transmembrane region" description="Helical" evidence="6">
    <location>
        <begin position="46"/>
        <end position="65"/>
    </location>
</feature>
<dbReference type="InterPro" id="IPR006634">
    <property type="entry name" value="TLC-dom"/>
</dbReference>
<evidence type="ECO:0000256" key="2">
    <source>
        <dbReference type="ARBA" id="ARBA00022692"/>
    </source>
</evidence>
<name>A0AAD6RZI2_9AGAR</name>
<keyword evidence="3 6" id="KW-1133">Transmembrane helix</keyword>